<gene>
    <name evidence="1" type="ORF">A2619_01105</name>
</gene>
<organism evidence="1 2">
    <name type="scientific">candidate division WWE3 bacterium RIFOXYD1_FULL_39_9</name>
    <dbReference type="NCBI Taxonomy" id="1802649"/>
    <lineage>
        <taxon>Bacteria</taxon>
        <taxon>Katanobacteria</taxon>
    </lineage>
</organism>
<dbReference type="Proteomes" id="UP000176815">
    <property type="component" value="Unassembled WGS sequence"/>
</dbReference>
<proteinExistence type="predicted"/>
<protein>
    <submittedName>
        <fullName evidence="1">Uncharacterized protein</fullName>
    </submittedName>
</protein>
<evidence type="ECO:0000313" key="1">
    <source>
        <dbReference type="EMBL" id="OGC77184.1"/>
    </source>
</evidence>
<dbReference type="AlphaFoldDB" id="A0A1F4X678"/>
<dbReference type="EMBL" id="MEWG01000025">
    <property type="protein sequence ID" value="OGC77184.1"/>
    <property type="molecule type" value="Genomic_DNA"/>
</dbReference>
<evidence type="ECO:0000313" key="2">
    <source>
        <dbReference type="Proteomes" id="UP000176815"/>
    </source>
</evidence>
<comment type="caution">
    <text evidence="1">The sequence shown here is derived from an EMBL/GenBank/DDBJ whole genome shotgun (WGS) entry which is preliminary data.</text>
</comment>
<sequence>MGMFLCSLACLSGFVFLGKRLLRKGDKKMKVKDCCNFNPQFPELYPWGSVDSILAANISNDIINHIHHDLHNSKTVERINVPGLRLALNILASHTEA</sequence>
<name>A0A1F4X678_UNCKA</name>
<reference evidence="1 2" key="1">
    <citation type="journal article" date="2016" name="Nat. Commun.">
        <title>Thousands of microbial genomes shed light on interconnected biogeochemical processes in an aquifer system.</title>
        <authorList>
            <person name="Anantharaman K."/>
            <person name="Brown C.T."/>
            <person name="Hug L.A."/>
            <person name="Sharon I."/>
            <person name="Castelle C.J."/>
            <person name="Probst A.J."/>
            <person name="Thomas B.C."/>
            <person name="Singh A."/>
            <person name="Wilkins M.J."/>
            <person name="Karaoz U."/>
            <person name="Brodie E.L."/>
            <person name="Williams K.H."/>
            <person name="Hubbard S.S."/>
            <person name="Banfield J.F."/>
        </authorList>
    </citation>
    <scope>NUCLEOTIDE SEQUENCE [LARGE SCALE GENOMIC DNA]</scope>
</reference>
<accession>A0A1F4X678</accession>